<sequence>MVKHIDSGLFQMGGATLKQDTISGSAIMARARTEADVIEVLKTDIYARSGVWDLDKVQMIPGKSLVLGEVELPPLKEHQVYVKVEYAAFNPTDREIKGLGAYSAYTIADERLSFKIPDQISAPQASSVPLAANTAWLALFSGDCLALSRDSSAKKTPLLIWGGSSAVGQFTIQFAKLYGIEVVTTCSPQKFALAKSAGATHVFDYSDTEVVSKIKAAVPDLQHVFDTIGNATSSETAAQAIGKPGGVLCTVRPGKANTEDVPSTIKVTDVFVFTAFPTEHNYRGKAHWPVKMADHKLSSEMHDQLESLLGNGSLTPIPIRVLGKLSPSTVEEAMKTNREGRISREKLVFEGFSKQAYE</sequence>
<dbReference type="InterPro" id="IPR047122">
    <property type="entry name" value="Trans-enoyl_RdTase-like"/>
</dbReference>
<dbReference type="InterPro" id="IPR011032">
    <property type="entry name" value="GroES-like_sf"/>
</dbReference>
<keyword evidence="5" id="KW-1185">Reference proteome</keyword>
<dbReference type="Proteomes" id="UP001140502">
    <property type="component" value="Unassembled WGS sequence"/>
</dbReference>
<comment type="similarity">
    <text evidence="1">Belongs to the zinc-containing alcohol dehydrogenase family.</text>
</comment>
<dbReference type="InterPro" id="IPR036291">
    <property type="entry name" value="NAD(P)-bd_dom_sf"/>
</dbReference>
<dbReference type="SUPFAM" id="SSF54909">
    <property type="entry name" value="Dimeric alpha+beta barrel"/>
    <property type="match status" value="1"/>
</dbReference>
<dbReference type="AlphaFoldDB" id="A0A9W8W4M2"/>
<dbReference type="GO" id="GO:0016651">
    <property type="term" value="F:oxidoreductase activity, acting on NAD(P)H"/>
    <property type="evidence" value="ECO:0007669"/>
    <property type="project" value="InterPro"/>
</dbReference>
<dbReference type="SUPFAM" id="SSF50129">
    <property type="entry name" value="GroES-like"/>
    <property type="match status" value="1"/>
</dbReference>
<name>A0A9W8W4M2_9HYPO</name>
<dbReference type="InterPro" id="IPR013149">
    <property type="entry name" value="ADH-like_C"/>
</dbReference>
<dbReference type="OrthoDB" id="48317at2759"/>
<protein>
    <recommendedName>
        <fullName evidence="3">Enoyl reductase (ER) domain-containing protein</fullName>
    </recommendedName>
</protein>
<accession>A0A9W8W4M2</accession>
<dbReference type="PANTHER" id="PTHR45348:SF2">
    <property type="entry name" value="ZINC-TYPE ALCOHOL DEHYDROGENASE-LIKE PROTEIN C2E1P3.01"/>
    <property type="match status" value="1"/>
</dbReference>
<gene>
    <name evidence="4" type="ORF">N0V84_010571</name>
</gene>
<comment type="caution">
    <text evidence="4">The sequence shown here is derived from an EMBL/GenBank/DDBJ whole genome shotgun (WGS) entry which is preliminary data.</text>
</comment>
<dbReference type="Gene3D" id="3.40.50.720">
    <property type="entry name" value="NAD(P)-binding Rossmann-like Domain"/>
    <property type="match status" value="1"/>
</dbReference>
<evidence type="ECO:0000256" key="2">
    <source>
        <dbReference type="ARBA" id="ARBA00023002"/>
    </source>
</evidence>
<dbReference type="Pfam" id="PF00107">
    <property type="entry name" value="ADH_zinc_N"/>
    <property type="match status" value="1"/>
</dbReference>
<dbReference type="InterPro" id="IPR020843">
    <property type="entry name" value="ER"/>
</dbReference>
<dbReference type="Gene3D" id="3.30.70.1060">
    <property type="entry name" value="Dimeric alpha+beta barrel"/>
    <property type="match status" value="1"/>
</dbReference>
<dbReference type="SMART" id="SM00829">
    <property type="entry name" value="PKS_ER"/>
    <property type="match status" value="1"/>
</dbReference>
<dbReference type="SUPFAM" id="SSF51735">
    <property type="entry name" value="NAD(P)-binding Rossmann-fold domains"/>
    <property type="match status" value="1"/>
</dbReference>
<evidence type="ECO:0000313" key="5">
    <source>
        <dbReference type="Proteomes" id="UP001140502"/>
    </source>
</evidence>
<evidence type="ECO:0000259" key="3">
    <source>
        <dbReference type="SMART" id="SM00829"/>
    </source>
</evidence>
<organism evidence="4 5">
    <name type="scientific">Fusarium piperis</name>
    <dbReference type="NCBI Taxonomy" id="1435070"/>
    <lineage>
        <taxon>Eukaryota</taxon>
        <taxon>Fungi</taxon>
        <taxon>Dikarya</taxon>
        <taxon>Ascomycota</taxon>
        <taxon>Pezizomycotina</taxon>
        <taxon>Sordariomycetes</taxon>
        <taxon>Hypocreomycetidae</taxon>
        <taxon>Hypocreales</taxon>
        <taxon>Nectriaceae</taxon>
        <taxon>Fusarium</taxon>
        <taxon>Fusarium solani species complex</taxon>
    </lineage>
</organism>
<evidence type="ECO:0000313" key="4">
    <source>
        <dbReference type="EMBL" id="KAJ4311209.1"/>
    </source>
</evidence>
<proteinExistence type="inferred from homology"/>
<dbReference type="Gene3D" id="3.90.180.10">
    <property type="entry name" value="Medium-chain alcohol dehydrogenases, catalytic domain"/>
    <property type="match status" value="1"/>
</dbReference>
<reference evidence="4" key="1">
    <citation type="submission" date="2022-10" db="EMBL/GenBank/DDBJ databases">
        <title>Tapping the CABI collections for fungal endophytes: first genome assemblies for Collariella, Neodidymelliopsis, Ascochyta clinopodiicola, Didymella pomorum, Didymosphaeria variabile, Neocosmospora piperis and Neocucurbitaria cava.</title>
        <authorList>
            <person name="Hill R."/>
        </authorList>
    </citation>
    <scope>NUCLEOTIDE SEQUENCE</scope>
    <source>
        <strain evidence="4">IMI 366586</strain>
    </source>
</reference>
<dbReference type="PANTHER" id="PTHR45348">
    <property type="entry name" value="HYPOTHETICAL OXIDOREDUCTASE (EUROFUNG)"/>
    <property type="match status" value="1"/>
</dbReference>
<keyword evidence="2" id="KW-0560">Oxidoreductase</keyword>
<dbReference type="CDD" id="cd08249">
    <property type="entry name" value="enoyl_reductase_like"/>
    <property type="match status" value="1"/>
</dbReference>
<feature type="domain" description="Enoyl reductase (ER)" evidence="3">
    <location>
        <begin position="62"/>
        <end position="349"/>
    </location>
</feature>
<dbReference type="EMBL" id="JAPEUR010000341">
    <property type="protein sequence ID" value="KAJ4311209.1"/>
    <property type="molecule type" value="Genomic_DNA"/>
</dbReference>
<dbReference type="InterPro" id="IPR011008">
    <property type="entry name" value="Dimeric_a/b-barrel"/>
</dbReference>
<evidence type="ECO:0000256" key="1">
    <source>
        <dbReference type="ARBA" id="ARBA00008072"/>
    </source>
</evidence>